<dbReference type="Proteomes" id="UP001217485">
    <property type="component" value="Unassembled WGS sequence"/>
</dbReference>
<dbReference type="Pfam" id="PF07624">
    <property type="entry name" value="PSD2"/>
    <property type="match status" value="1"/>
</dbReference>
<evidence type="ECO:0000313" key="9">
    <source>
        <dbReference type="Proteomes" id="UP001217485"/>
    </source>
</evidence>
<reference evidence="8 9" key="1">
    <citation type="submission" date="2023-01" db="EMBL/GenBank/DDBJ databases">
        <title>Minimal conservation of predation-associated metabolite biosynthetic gene clusters underscores biosynthetic potential of Myxococcota including descriptions for ten novel species: Archangium lansinium sp. nov., Myxococcus landrumus sp. nov., Nannocystis bai.</title>
        <authorList>
            <person name="Ahearne A."/>
            <person name="Stevens C."/>
            <person name="Dowd S."/>
        </authorList>
    </citation>
    <scope>NUCLEOTIDE SEQUENCE [LARGE SCALE GENOMIC DNA]</scope>
    <source>
        <strain evidence="8 9">WIWO2</strain>
    </source>
</reference>
<sequence length="574" mass="61769">MRTLRQLSYIGTTTFLASLTFLAGCTGEIASGEDEVTGGGNTTGGSGSGSTGSGGTDEPDNGPPEVCIPGIPMTTQIPRLLNRQYDNTVRDLLGVTTVDSKLPSEQLVDDFDGPMTPDAWRLYQEVAEKIAKAVMAGPNKSKFISCDPSAAGCLEQTIKTFGRKAFRRPLTDLEVARFQKLGQITPAGTPAEVAEATLVGFLVSPSFIMLPELATDQDASGQGIKLSSYEVATKLSYLLWGSAPDEVLSAAADNNELQTKEQILAQAQRMIAVREKTGPLVTSFHRNWAQMNNGNAHWWKMDHDTETYPLYSDAAKPSWQAELDSFFEDVAFEGGSFDDLLLSNVAFVNKDNAAIYGLDPASYGTELTKVELDANVRPGFLTRVGFLSSYAGYDATSPILRGAFISVYLLGVNPGPPIPGATMQTVQGDFATQRARIEKLTEPATCNGCHSIINPPGFVMEGFDGIGKLQTTDPLGGAIDASVTTNTIDFGDGNVKEISSPLQLMQEITQLKKAKQLYAEAWVSYAFGRDPNGKDKCVVDQIDTKLSEGGYSILNLLADLTQADSFRVRVRETP</sequence>
<dbReference type="InterPro" id="IPR011478">
    <property type="entry name" value="DUF1585"/>
</dbReference>
<evidence type="ECO:0000256" key="1">
    <source>
        <dbReference type="SAM" id="MobiDB-lite"/>
    </source>
</evidence>
<dbReference type="Pfam" id="PF07626">
    <property type="entry name" value="PSD3"/>
    <property type="match status" value="1"/>
</dbReference>
<dbReference type="PROSITE" id="PS51257">
    <property type="entry name" value="PROKAR_LIPOPROTEIN"/>
    <property type="match status" value="1"/>
</dbReference>
<feature type="domain" description="DUF1592" evidence="6">
    <location>
        <begin position="226"/>
        <end position="358"/>
    </location>
</feature>
<feature type="region of interest" description="Disordered" evidence="1">
    <location>
        <begin position="33"/>
        <end position="66"/>
    </location>
</feature>
<feature type="domain" description="DUF1595" evidence="7">
    <location>
        <begin position="153"/>
        <end position="212"/>
    </location>
</feature>
<gene>
    <name evidence="8" type="ORF">POL72_49645</name>
</gene>
<dbReference type="Pfam" id="PF07627">
    <property type="entry name" value="PSCyt3"/>
    <property type="match status" value="1"/>
</dbReference>
<evidence type="ECO:0000259" key="6">
    <source>
        <dbReference type="Pfam" id="PF07631"/>
    </source>
</evidence>
<name>A0ABT5CLA8_9BACT</name>
<keyword evidence="2" id="KW-0732">Signal</keyword>
<dbReference type="InterPro" id="IPR013043">
    <property type="entry name" value="DUF1595"/>
</dbReference>
<evidence type="ECO:0000313" key="8">
    <source>
        <dbReference type="EMBL" id="MDC0685867.1"/>
    </source>
</evidence>
<proteinExistence type="predicted"/>
<dbReference type="RefSeq" id="WP_272104399.1">
    <property type="nucleotide sequence ID" value="NZ_JAQNDK010000007.1"/>
</dbReference>
<protein>
    <submittedName>
        <fullName evidence="8">DUF1592 domain-containing protein</fullName>
    </submittedName>
</protein>
<dbReference type="Pfam" id="PF07637">
    <property type="entry name" value="PSD5"/>
    <property type="match status" value="1"/>
</dbReference>
<evidence type="ECO:0000256" key="2">
    <source>
        <dbReference type="SAM" id="SignalP"/>
    </source>
</evidence>
<feature type="chain" id="PRO_5047451971" evidence="2">
    <location>
        <begin position="24"/>
        <end position="574"/>
    </location>
</feature>
<comment type="caution">
    <text evidence="8">The sequence shown here is derived from an EMBL/GenBank/DDBJ whole genome shotgun (WGS) entry which is preliminary data.</text>
</comment>
<feature type="signal peptide" evidence="2">
    <location>
        <begin position="1"/>
        <end position="23"/>
    </location>
</feature>
<evidence type="ECO:0000259" key="3">
    <source>
        <dbReference type="Pfam" id="PF07624"/>
    </source>
</evidence>
<dbReference type="Pfam" id="PF07631">
    <property type="entry name" value="PSD4"/>
    <property type="match status" value="1"/>
</dbReference>
<evidence type="ECO:0000259" key="5">
    <source>
        <dbReference type="Pfam" id="PF07627"/>
    </source>
</evidence>
<dbReference type="InterPro" id="IPR013036">
    <property type="entry name" value="DUF1587"/>
</dbReference>
<feature type="domain" description="DUF1585" evidence="3">
    <location>
        <begin position="497"/>
        <end position="566"/>
    </location>
</feature>
<evidence type="ECO:0000259" key="7">
    <source>
        <dbReference type="Pfam" id="PF07637"/>
    </source>
</evidence>
<organism evidence="8 9">
    <name type="scientific">Sorangium atrum</name>
    <dbReference type="NCBI Taxonomy" id="2995308"/>
    <lineage>
        <taxon>Bacteria</taxon>
        <taxon>Pseudomonadati</taxon>
        <taxon>Myxococcota</taxon>
        <taxon>Polyangia</taxon>
        <taxon>Polyangiales</taxon>
        <taxon>Polyangiaceae</taxon>
        <taxon>Sorangium</taxon>
    </lineage>
</organism>
<dbReference type="InterPro" id="IPR013042">
    <property type="entry name" value="DUF1592"/>
</dbReference>
<feature type="domain" description="DUF1588" evidence="5">
    <location>
        <begin position="377"/>
        <end position="473"/>
    </location>
</feature>
<evidence type="ECO:0000259" key="4">
    <source>
        <dbReference type="Pfam" id="PF07626"/>
    </source>
</evidence>
<feature type="domain" description="DUF1587" evidence="4">
    <location>
        <begin position="79"/>
        <end position="135"/>
    </location>
</feature>
<dbReference type="EMBL" id="JAQNDK010000007">
    <property type="protein sequence ID" value="MDC0685867.1"/>
    <property type="molecule type" value="Genomic_DNA"/>
</dbReference>
<accession>A0ABT5CLA8</accession>
<feature type="compositionally biased region" description="Gly residues" evidence="1">
    <location>
        <begin position="37"/>
        <end position="55"/>
    </location>
</feature>
<keyword evidence="9" id="KW-1185">Reference proteome</keyword>
<dbReference type="InterPro" id="IPR013039">
    <property type="entry name" value="DUF1588"/>
</dbReference>